<reference evidence="3" key="2">
    <citation type="submission" date="2023-06" db="EMBL/GenBank/DDBJ databases">
        <authorList>
            <consortium name="Lawrence Berkeley National Laboratory"/>
            <person name="Mondo S.J."/>
            <person name="Hensen N."/>
            <person name="Bonometti L."/>
            <person name="Westerberg I."/>
            <person name="Brannstrom I.O."/>
            <person name="Guillou S."/>
            <person name="Cros-Aarteil S."/>
            <person name="Calhoun S."/>
            <person name="Haridas S."/>
            <person name="Kuo A."/>
            <person name="Pangilinan J."/>
            <person name="Riley R."/>
            <person name="Labutti K."/>
            <person name="Andreopoulos B."/>
            <person name="Lipzen A."/>
            <person name="Chen C."/>
            <person name="Yanf M."/>
            <person name="Daum C."/>
            <person name="Ng V."/>
            <person name="Clum A."/>
            <person name="Steindorff A."/>
            <person name="Ohm R."/>
            <person name="Martin F."/>
            <person name="Silar P."/>
            <person name="Natvig D."/>
            <person name="Lalanne C."/>
            <person name="Gautier V."/>
            <person name="Ament-Velasquez S.L."/>
            <person name="Kruys A."/>
            <person name="Hutchinson M.I."/>
            <person name="Powell A.J."/>
            <person name="Barry K."/>
            <person name="Miller A.N."/>
            <person name="Grigoriev I.V."/>
            <person name="Debuchy R."/>
            <person name="Gladieux P."/>
            <person name="Thoren M.H."/>
            <person name="Johannesson H."/>
        </authorList>
    </citation>
    <scope>NUCLEOTIDE SEQUENCE</scope>
    <source>
        <strain evidence="3">PSN324</strain>
    </source>
</reference>
<comment type="caution">
    <text evidence="3">The sequence shown here is derived from an EMBL/GenBank/DDBJ whole genome shotgun (WGS) entry which is preliminary data.</text>
</comment>
<gene>
    <name evidence="3" type="ORF">QBC42DRAFT_284111</name>
</gene>
<protein>
    <submittedName>
        <fullName evidence="3">Uncharacterized protein</fullName>
    </submittedName>
</protein>
<evidence type="ECO:0000313" key="4">
    <source>
        <dbReference type="Proteomes" id="UP001321749"/>
    </source>
</evidence>
<organism evidence="3 4">
    <name type="scientific">Cladorrhinum samala</name>
    <dbReference type="NCBI Taxonomy" id="585594"/>
    <lineage>
        <taxon>Eukaryota</taxon>
        <taxon>Fungi</taxon>
        <taxon>Dikarya</taxon>
        <taxon>Ascomycota</taxon>
        <taxon>Pezizomycotina</taxon>
        <taxon>Sordariomycetes</taxon>
        <taxon>Sordariomycetidae</taxon>
        <taxon>Sordariales</taxon>
        <taxon>Podosporaceae</taxon>
        <taxon>Cladorrhinum</taxon>
    </lineage>
</organism>
<keyword evidence="4" id="KW-1185">Reference proteome</keyword>
<dbReference type="AlphaFoldDB" id="A0AAV9HVS0"/>
<accession>A0AAV9HVS0</accession>
<sequence>MRVIQLSILLFAVAATAVHTELVQAGTILLERQAPGTPQFQCHSDCGNALAGGRNPAHCDNATWTGLYEACLGCALTFDIWKHYGQGLTGAASACSLTPTPLPSGVASSSSGSSPSSTGTSVTTTNESTASITSAPTTPSESAAPAGATSTTATSAASKGLVLGRTLSLAFWVTIAFGIQAVL</sequence>
<reference evidence="3" key="1">
    <citation type="journal article" date="2023" name="Mol. Phylogenet. Evol.">
        <title>Genome-scale phylogeny and comparative genomics of the fungal order Sordariales.</title>
        <authorList>
            <person name="Hensen N."/>
            <person name="Bonometti L."/>
            <person name="Westerberg I."/>
            <person name="Brannstrom I.O."/>
            <person name="Guillou S."/>
            <person name="Cros-Aarteil S."/>
            <person name="Calhoun S."/>
            <person name="Haridas S."/>
            <person name="Kuo A."/>
            <person name="Mondo S."/>
            <person name="Pangilinan J."/>
            <person name="Riley R."/>
            <person name="LaButti K."/>
            <person name="Andreopoulos B."/>
            <person name="Lipzen A."/>
            <person name="Chen C."/>
            <person name="Yan M."/>
            <person name="Daum C."/>
            <person name="Ng V."/>
            <person name="Clum A."/>
            <person name="Steindorff A."/>
            <person name="Ohm R.A."/>
            <person name="Martin F."/>
            <person name="Silar P."/>
            <person name="Natvig D.O."/>
            <person name="Lalanne C."/>
            <person name="Gautier V."/>
            <person name="Ament-Velasquez S.L."/>
            <person name="Kruys A."/>
            <person name="Hutchinson M.I."/>
            <person name="Powell A.J."/>
            <person name="Barry K."/>
            <person name="Miller A.N."/>
            <person name="Grigoriev I.V."/>
            <person name="Debuchy R."/>
            <person name="Gladieux P."/>
            <person name="Hiltunen Thoren M."/>
            <person name="Johannesson H."/>
        </authorList>
    </citation>
    <scope>NUCLEOTIDE SEQUENCE</scope>
    <source>
        <strain evidence="3">PSN324</strain>
    </source>
</reference>
<name>A0AAV9HVS0_9PEZI</name>
<proteinExistence type="predicted"/>
<feature type="signal peptide" evidence="2">
    <location>
        <begin position="1"/>
        <end position="20"/>
    </location>
</feature>
<keyword evidence="2" id="KW-0732">Signal</keyword>
<evidence type="ECO:0000256" key="1">
    <source>
        <dbReference type="SAM" id="MobiDB-lite"/>
    </source>
</evidence>
<evidence type="ECO:0000256" key="2">
    <source>
        <dbReference type="SAM" id="SignalP"/>
    </source>
</evidence>
<evidence type="ECO:0000313" key="3">
    <source>
        <dbReference type="EMBL" id="KAK4464787.1"/>
    </source>
</evidence>
<feature type="region of interest" description="Disordered" evidence="1">
    <location>
        <begin position="106"/>
        <end position="151"/>
    </location>
</feature>
<feature type="chain" id="PRO_5043564036" evidence="2">
    <location>
        <begin position="21"/>
        <end position="183"/>
    </location>
</feature>
<dbReference type="Proteomes" id="UP001321749">
    <property type="component" value="Unassembled WGS sequence"/>
</dbReference>
<dbReference type="EMBL" id="MU864945">
    <property type="protein sequence ID" value="KAK4464787.1"/>
    <property type="molecule type" value="Genomic_DNA"/>
</dbReference>